<dbReference type="PANTHER" id="PTHR30386">
    <property type="entry name" value="MEMBRANE FUSION SUBUNIT OF EMRAB-TOLC MULTIDRUG EFFLUX PUMP"/>
    <property type="match status" value="1"/>
</dbReference>
<protein>
    <recommendedName>
        <fullName evidence="9">Membrane fusion protein (MFP) family protein</fullName>
    </recommendedName>
</protein>
<evidence type="ECO:0000256" key="1">
    <source>
        <dbReference type="ARBA" id="ARBA00004377"/>
    </source>
</evidence>
<dbReference type="InterPro" id="IPR058982">
    <property type="entry name" value="Beta-barrel_AprE"/>
</dbReference>
<dbReference type="Pfam" id="PF26002">
    <property type="entry name" value="Beta-barrel_AprE"/>
    <property type="match status" value="1"/>
</dbReference>
<evidence type="ECO:0000256" key="9">
    <source>
        <dbReference type="RuleBase" id="RU365093"/>
    </source>
</evidence>
<dbReference type="NCBIfam" id="TIGR01843">
    <property type="entry name" value="type_I_hlyD"/>
    <property type="match status" value="1"/>
</dbReference>
<dbReference type="Gene3D" id="2.40.30.170">
    <property type="match status" value="1"/>
</dbReference>
<dbReference type="PRINTS" id="PR01490">
    <property type="entry name" value="RTXTOXIND"/>
</dbReference>
<evidence type="ECO:0000256" key="8">
    <source>
        <dbReference type="ARBA" id="ARBA00023136"/>
    </source>
</evidence>
<proteinExistence type="inferred from homology"/>
<sequence length="435" mass="48234">MTNHSPLYSSIRRHIFLCLLAGLALVASVGGWATATTLVGAIVAHGTFVVESYVKTVQHPMGGVVRDLAVREGQRVQADDVLLRLDDTLARTNLAIVTKRLNELSAQLARLEAERDDKEEIDFPESLRASASTDKDAAAAMHSEDVLFIFRQELRAGKKSQLSERVTQYRHEIEGYTAQRKAHERALTVLNEEIASLRPLYTRKLVSIQRLGTLEREAARFEGDRGEALAAAAQAAGRIAEVKLQILQIDQDLKAEVGRDLRDAQLQIGELVERKIASEQELEHVDLRAPQTGTVHQLAVHTVGGVVSPAEDIMLIVPDQDELSLDVRISPDDIDQIYAGQAALIRLTAFNQRITPELNGSVFRIAADLSEDPQTGLSYYLVRLLIPQSELDRLNGLVLVPGMPAEAFIQTRKRTALSYFLKPLSDQMNRAFREE</sequence>
<dbReference type="InterPro" id="IPR010129">
    <property type="entry name" value="T1SS_HlyD"/>
</dbReference>
<keyword evidence="10" id="KW-0175">Coiled coil</keyword>
<dbReference type="Proteomes" id="UP001385499">
    <property type="component" value="Unassembled WGS sequence"/>
</dbReference>
<evidence type="ECO:0000256" key="5">
    <source>
        <dbReference type="ARBA" id="ARBA00022519"/>
    </source>
</evidence>
<evidence type="ECO:0000313" key="13">
    <source>
        <dbReference type="EMBL" id="MEJ8472546.1"/>
    </source>
</evidence>
<comment type="subcellular location">
    <subcellularLocation>
        <location evidence="1 9">Cell inner membrane</location>
        <topology evidence="1 9">Single-pass membrane protein</topology>
    </subcellularLocation>
</comment>
<keyword evidence="7" id="KW-1133">Transmembrane helix</keyword>
<feature type="domain" description="AprE-like long alpha-helical hairpin" evidence="11">
    <location>
        <begin position="90"/>
        <end position="280"/>
    </location>
</feature>
<evidence type="ECO:0000256" key="6">
    <source>
        <dbReference type="ARBA" id="ARBA00022692"/>
    </source>
</evidence>
<evidence type="ECO:0000256" key="3">
    <source>
        <dbReference type="ARBA" id="ARBA00022448"/>
    </source>
</evidence>
<feature type="coiled-coil region" evidence="10">
    <location>
        <begin position="159"/>
        <end position="193"/>
    </location>
</feature>
<dbReference type="Pfam" id="PF25994">
    <property type="entry name" value="HH_AprE"/>
    <property type="match status" value="1"/>
</dbReference>
<keyword evidence="5 9" id="KW-0997">Cell inner membrane</keyword>
<dbReference type="InterPro" id="IPR050739">
    <property type="entry name" value="MFP"/>
</dbReference>
<comment type="similarity">
    <text evidence="2 9">Belongs to the membrane fusion protein (MFP) (TC 8.A.1) family.</text>
</comment>
<dbReference type="InterPro" id="IPR058781">
    <property type="entry name" value="HH_AprE-like"/>
</dbReference>
<evidence type="ECO:0000256" key="10">
    <source>
        <dbReference type="SAM" id="Coils"/>
    </source>
</evidence>
<evidence type="ECO:0000313" key="14">
    <source>
        <dbReference type="Proteomes" id="UP001385499"/>
    </source>
</evidence>
<evidence type="ECO:0000259" key="11">
    <source>
        <dbReference type="Pfam" id="PF25994"/>
    </source>
</evidence>
<evidence type="ECO:0000259" key="12">
    <source>
        <dbReference type="Pfam" id="PF26002"/>
    </source>
</evidence>
<keyword evidence="3 9" id="KW-0813">Transport</keyword>
<evidence type="ECO:0000256" key="2">
    <source>
        <dbReference type="ARBA" id="ARBA00009477"/>
    </source>
</evidence>
<keyword evidence="6" id="KW-0812">Transmembrane</keyword>
<keyword evidence="4 9" id="KW-1003">Cell membrane</keyword>
<dbReference type="PANTHER" id="PTHR30386:SF17">
    <property type="entry name" value="ALKALINE PROTEASE SECRETION PROTEIN APRE"/>
    <property type="match status" value="1"/>
</dbReference>
<accession>A0ABU8TFM5</accession>
<evidence type="ECO:0000256" key="7">
    <source>
        <dbReference type="ARBA" id="ARBA00022989"/>
    </source>
</evidence>
<gene>
    <name evidence="13" type="ORF">V6575_00460</name>
</gene>
<name>A0ABU8TFM5_9HYPH</name>
<dbReference type="Gene3D" id="2.40.50.100">
    <property type="match status" value="1"/>
</dbReference>
<feature type="coiled-coil region" evidence="10">
    <location>
        <begin position="94"/>
        <end position="121"/>
    </location>
</feature>
<comment type="caution">
    <text evidence="13">The sequence shown here is derived from an EMBL/GenBank/DDBJ whole genome shotgun (WGS) entry which is preliminary data.</text>
</comment>
<feature type="domain" description="AprE-like beta-barrel" evidence="12">
    <location>
        <begin position="324"/>
        <end position="412"/>
    </location>
</feature>
<evidence type="ECO:0000256" key="4">
    <source>
        <dbReference type="ARBA" id="ARBA00022475"/>
    </source>
</evidence>
<reference evidence="13 14" key="1">
    <citation type="submission" date="2024-02" db="EMBL/GenBank/DDBJ databases">
        <title>Roseibium algae sp. nov., isolated from marine alga (Grateloupia sp.), showing potential in myo-inositol conversion.</title>
        <authorList>
            <person name="Wang Y."/>
        </authorList>
    </citation>
    <scope>NUCLEOTIDE SEQUENCE [LARGE SCALE GENOMIC DNA]</scope>
    <source>
        <strain evidence="13 14">H3510</strain>
    </source>
</reference>
<dbReference type="EMBL" id="JBAKIA010000001">
    <property type="protein sequence ID" value="MEJ8472546.1"/>
    <property type="molecule type" value="Genomic_DNA"/>
</dbReference>
<keyword evidence="14" id="KW-1185">Reference proteome</keyword>
<organism evidence="13 14">
    <name type="scientific">Roseibium algae</name>
    <dbReference type="NCBI Taxonomy" id="3123038"/>
    <lineage>
        <taxon>Bacteria</taxon>
        <taxon>Pseudomonadati</taxon>
        <taxon>Pseudomonadota</taxon>
        <taxon>Alphaproteobacteria</taxon>
        <taxon>Hyphomicrobiales</taxon>
        <taxon>Stappiaceae</taxon>
        <taxon>Roseibium</taxon>
    </lineage>
</organism>
<keyword evidence="8" id="KW-0472">Membrane</keyword>